<dbReference type="Gene3D" id="3.40.50.300">
    <property type="entry name" value="P-loop containing nucleotide triphosphate hydrolases"/>
    <property type="match status" value="1"/>
</dbReference>
<evidence type="ECO:0000256" key="4">
    <source>
        <dbReference type="ARBA" id="ARBA00022692"/>
    </source>
</evidence>
<proteinExistence type="inferred from homology"/>
<feature type="transmembrane region" description="Helical" evidence="10">
    <location>
        <begin position="619"/>
        <end position="643"/>
    </location>
</feature>
<evidence type="ECO:0000256" key="5">
    <source>
        <dbReference type="ARBA" id="ARBA00022741"/>
    </source>
</evidence>
<dbReference type="GO" id="GO:0005524">
    <property type="term" value="F:ATP binding"/>
    <property type="evidence" value="ECO:0007669"/>
    <property type="project" value="UniProtKB-KW"/>
</dbReference>
<gene>
    <name evidence="12" type="ORF">RJT34_19502</name>
</gene>
<evidence type="ECO:0000313" key="12">
    <source>
        <dbReference type="EMBL" id="KAK7284749.1"/>
    </source>
</evidence>
<accession>A0AAN9P4R1</accession>
<dbReference type="GO" id="GO:0016887">
    <property type="term" value="F:ATP hydrolysis activity"/>
    <property type="evidence" value="ECO:0007669"/>
    <property type="project" value="InterPro"/>
</dbReference>
<dbReference type="InterPro" id="IPR003439">
    <property type="entry name" value="ABC_transporter-like_ATP-bd"/>
</dbReference>
<dbReference type="Proteomes" id="UP001359559">
    <property type="component" value="Unassembled WGS sequence"/>
</dbReference>
<dbReference type="PROSITE" id="PS50893">
    <property type="entry name" value="ABC_TRANSPORTER_2"/>
    <property type="match status" value="1"/>
</dbReference>
<dbReference type="InterPro" id="IPR027417">
    <property type="entry name" value="P-loop_NTPase"/>
</dbReference>
<dbReference type="Pfam" id="PF00005">
    <property type="entry name" value="ABC_tran"/>
    <property type="match status" value="1"/>
</dbReference>
<name>A0AAN9P4R1_CLITE</name>
<keyword evidence="5" id="KW-0547">Nucleotide-binding</keyword>
<evidence type="ECO:0000256" key="2">
    <source>
        <dbReference type="ARBA" id="ARBA00005814"/>
    </source>
</evidence>
<dbReference type="Pfam" id="PF19055">
    <property type="entry name" value="ABC2_membrane_7"/>
    <property type="match status" value="1"/>
</dbReference>
<dbReference type="AlphaFoldDB" id="A0AAN9P4R1"/>
<dbReference type="PROSITE" id="PS00211">
    <property type="entry name" value="ABC_TRANSPORTER_1"/>
    <property type="match status" value="1"/>
</dbReference>
<keyword evidence="13" id="KW-1185">Reference proteome</keyword>
<evidence type="ECO:0000256" key="3">
    <source>
        <dbReference type="ARBA" id="ARBA00022448"/>
    </source>
</evidence>
<feature type="transmembrane region" description="Helical" evidence="10">
    <location>
        <begin position="504"/>
        <end position="527"/>
    </location>
</feature>
<keyword evidence="3" id="KW-0813">Transport</keyword>
<feature type="transmembrane region" description="Helical" evidence="10">
    <location>
        <begin position="715"/>
        <end position="733"/>
    </location>
</feature>
<dbReference type="EMBL" id="JAYKXN010000005">
    <property type="protein sequence ID" value="KAK7284749.1"/>
    <property type="molecule type" value="Genomic_DNA"/>
</dbReference>
<keyword evidence="7 10" id="KW-1133">Transmembrane helix</keyword>
<sequence>MENANTCSLARTKSDQLVELAAAEATKFPSPSNESVGVAEETPSRKSSRRMMAASPSRYGGGKNTHIRKARSAQLKVEVDELSSGAALSRASSASLGLSFSFTGFTVPPDEIADSKPFSDEDIPEDIEAGTRKPKFQTEPTLPIYLKFTDVSYKVVIKGMTTSEEKDILKGITGSLNPGEVLALMGPSGSGKTSLLNLLGGRLSHPTVGGSITYNDQPYSKFLKSRIGFVTQDDVLFPHLTVKETLTYAARLKLPNTLTKEQKEKRALDVIEELGLERCQDTMIGGSFVRGVSGGERKRVCIGNEIIINPSLLFLDEPTSGLDSTTALRIVQMLQDIAEAGKTVVTTIHQPSSRLFHKFDKLILLGKGSLLYFGKATEAMDYFQFIGCTPLIAMNPAEFLLDLANGNLNDISVPSELKDKVQGGNAEAETCSGKPSPAAVQEYLVEAYESRFAGTEKTKLRIPIPLDEELKSKVCSCRRQWGASWFEQFSILFSRGFKERRHDYFSWLRITQVLSTAVILGLLWWQSDAKNPKGLQDQAGLLFFIAVFWGFFPVFTAIFTFPQERAMLIKERATDMYRLSAYFVARTTSDLPLDLVLPVLFLLVVYFMAGLRLSAGPFFFSILTVFLSIVAAQGLGLAIGATLMDLKRATTLASVTVMTFMLAGGFFVKKVPTFISWIRYISFNYHTYKLLLKVQYEHTTPTINGIKIDNGFTEVAALVAMVFGYRLLAYLSLRRMKLQAGA</sequence>
<evidence type="ECO:0000256" key="7">
    <source>
        <dbReference type="ARBA" id="ARBA00022989"/>
    </source>
</evidence>
<feature type="transmembrane region" description="Helical" evidence="10">
    <location>
        <begin position="650"/>
        <end position="668"/>
    </location>
</feature>
<evidence type="ECO:0000256" key="1">
    <source>
        <dbReference type="ARBA" id="ARBA00004141"/>
    </source>
</evidence>
<dbReference type="PANTHER" id="PTHR48041:SF138">
    <property type="entry name" value="XENOBIOTIC-TRANSPORTING ATPASE-RELATED"/>
    <property type="match status" value="1"/>
</dbReference>
<feature type="region of interest" description="Disordered" evidence="9">
    <location>
        <begin position="24"/>
        <end position="67"/>
    </location>
</feature>
<evidence type="ECO:0000313" key="13">
    <source>
        <dbReference type="Proteomes" id="UP001359559"/>
    </source>
</evidence>
<evidence type="ECO:0000259" key="11">
    <source>
        <dbReference type="PROSITE" id="PS50893"/>
    </source>
</evidence>
<dbReference type="Pfam" id="PF01061">
    <property type="entry name" value="ABC2_membrane"/>
    <property type="match status" value="1"/>
</dbReference>
<dbReference type="GO" id="GO:0140359">
    <property type="term" value="F:ABC-type transporter activity"/>
    <property type="evidence" value="ECO:0007669"/>
    <property type="project" value="InterPro"/>
</dbReference>
<protein>
    <recommendedName>
        <fullName evidence="11">ABC transporter domain-containing protein</fullName>
    </recommendedName>
</protein>
<dbReference type="InterPro" id="IPR043926">
    <property type="entry name" value="ABCG_dom"/>
</dbReference>
<dbReference type="FunFam" id="3.40.50.300:FF:000337">
    <property type="entry name" value="ABC transporter G family member 22"/>
    <property type="match status" value="1"/>
</dbReference>
<dbReference type="InterPro" id="IPR003593">
    <property type="entry name" value="AAA+_ATPase"/>
</dbReference>
<comment type="subcellular location">
    <subcellularLocation>
        <location evidence="1">Membrane</location>
        <topology evidence="1">Multi-pass membrane protein</topology>
    </subcellularLocation>
</comment>
<dbReference type="InterPro" id="IPR013525">
    <property type="entry name" value="ABC2_TM"/>
</dbReference>
<reference evidence="12 13" key="1">
    <citation type="submission" date="2024-01" db="EMBL/GenBank/DDBJ databases">
        <title>The genomes of 5 underutilized Papilionoideae crops provide insights into root nodulation and disease resistance.</title>
        <authorList>
            <person name="Yuan L."/>
        </authorList>
    </citation>
    <scope>NUCLEOTIDE SEQUENCE [LARGE SCALE GENOMIC DNA]</scope>
    <source>
        <strain evidence="12">LY-2023</strain>
        <tissue evidence="12">Leaf</tissue>
    </source>
</reference>
<keyword evidence="4 10" id="KW-0812">Transmembrane</keyword>
<dbReference type="GO" id="GO:0016020">
    <property type="term" value="C:membrane"/>
    <property type="evidence" value="ECO:0007669"/>
    <property type="project" value="UniProtKB-SubCell"/>
</dbReference>
<evidence type="ECO:0000256" key="9">
    <source>
        <dbReference type="SAM" id="MobiDB-lite"/>
    </source>
</evidence>
<dbReference type="PANTHER" id="PTHR48041">
    <property type="entry name" value="ABC TRANSPORTER G FAMILY MEMBER 28"/>
    <property type="match status" value="1"/>
</dbReference>
<dbReference type="SUPFAM" id="SSF52540">
    <property type="entry name" value="P-loop containing nucleoside triphosphate hydrolases"/>
    <property type="match status" value="1"/>
</dbReference>
<dbReference type="InterPro" id="IPR017871">
    <property type="entry name" value="ABC_transporter-like_CS"/>
</dbReference>
<comment type="caution">
    <text evidence="12">The sequence shown here is derived from an EMBL/GenBank/DDBJ whole genome shotgun (WGS) entry which is preliminary data.</text>
</comment>
<dbReference type="SMART" id="SM00382">
    <property type="entry name" value="AAA"/>
    <property type="match status" value="1"/>
</dbReference>
<evidence type="ECO:0000256" key="10">
    <source>
        <dbReference type="SAM" id="Phobius"/>
    </source>
</evidence>
<keyword evidence="6" id="KW-0067">ATP-binding</keyword>
<feature type="transmembrane region" description="Helical" evidence="10">
    <location>
        <begin position="539"/>
        <end position="561"/>
    </location>
</feature>
<keyword evidence="8 10" id="KW-0472">Membrane</keyword>
<evidence type="ECO:0000256" key="6">
    <source>
        <dbReference type="ARBA" id="ARBA00022840"/>
    </source>
</evidence>
<organism evidence="12 13">
    <name type="scientific">Clitoria ternatea</name>
    <name type="common">Butterfly pea</name>
    <dbReference type="NCBI Taxonomy" id="43366"/>
    <lineage>
        <taxon>Eukaryota</taxon>
        <taxon>Viridiplantae</taxon>
        <taxon>Streptophyta</taxon>
        <taxon>Embryophyta</taxon>
        <taxon>Tracheophyta</taxon>
        <taxon>Spermatophyta</taxon>
        <taxon>Magnoliopsida</taxon>
        <taxon>eudicotyledons</taxon>
        <taxon>Gunneridae</taxon>
        <taxon>Pentapetalae</taxon>
        <taxon>rosids</taxon>
        <taxon>fabids</taxon>
        <taxon>Fabales</taxon>
        <taxon>Fabaceae</taxon>
        <taxon>Papilionoideae</taxon>
        <taxon>50 kb inversion clade</taxon>
        <taxon>NPAAA clade</taxon>
        <taxon>indigoferoid/millettioid clade</taxon>
        <taxon>Phaseoleae</taxon>
        <taxon>Clitoria</taxon>
    </lineage>
</organism>
<comment type="similarity">
    <text evidence="2">Belongs to the ABC transporter superfamily. ABCG family. Eye pigment precursor importer (TC 3.A.1.204) subfamily.</text>
</comment>
<dbReference type="CDD" id="cd03213">
    <property type="entry name" value="ABCG_EPDR"/>
    <property type="match status" value="1"/>
</dbReference>
<evidence type="ECO:0000256" key="8">
    <source>
        <dbReference type="ARBA" id="ARBA00023136"/>
    </source>
</evidence>
<dbReference type="InterPro" id="IPR050352">
    <property type="entry name" value="ABCG_transporters"/>
</dbReference>
<feature type="domain" description="ABC transporter" evidence="11">
    <location>
        <begin position="146"/>
        <end position="392"/>
    </location>
</feature>